<keyword evidence="4" id="KW-0150">Chloroplast</keyword>
<reference evidence="15" key="1">
    <citation type="submission" date="2023-05" db="EMBL/GenBank/DDBJ databases">
        <authorList>
            <person name="Huff M."/>
        </authorList>
    </citation>
    <scope>NUCLEOTIDE SEQUENCE</scope>
</reference>
<keyword evidence="12" id="KW-0812">Transmembrane</keyword>
<dbReference type="GO" id="GO:0005525">
    <property type="term" value="F:GTP binding"/>
    <property type="evidence" value="ECO:0007669"/>
    <property type="project" value="UniProtKB-KW"/>
</dbReference>
<evidence type="ECO:0000256" key="3">
    <source>
        <dbReference type="ARBA" id="ARBA00009690"/>
    </source>
</evidence>
<dbReference type="GO" id="GO:0009570">
    <property type="term" value="C:chloroplast stroma"/>
    <property type="evidence" value="ECO:0007669"/>
    <property type="project" value="UniProtKB-SubCell"/>
</dbReference>
<comment type="similarity">
    <text evidence="3">Belongs to the FtsZ family.</text>
</comment>
<evidence type="ECO:0000256" key="2">
    <source>
        <dbReference type="ARBA" id="ARBA00004525"/>
    </source>
</evidence>
<dbReference type="InterPro" id="IPR020805">
    <property type="entry name" value="Cell_div_FtsZ_CS"/>
</dbReference>
<dbReference type="InterPro" id="IPR008280">
    <property type="entry name" value="Tub_FtsZ_C"/>
</dbReference>
<evidence type="ECO:0000313" key="16">
    <source>
        <dbReference type="Proteomes" id="UP000834106"/>
    </source>
</evidence>
<dbReference type="InterPro" id="IPR037103">
    <property type="entry name" value="Tubulin/FtsZ-like_C"/>
</dbReference>
<evidence type="ECO:0000256" key="9">
    <source>
        <dbReference type="ARBA" id="ARBA00023078"/>
    </source>
</evidence>
<dbReference type="PRINTS" id="PR00423">
    <property type="entry name" value="CELLDVISFTSZ"/>
</dbReference>
<sequence length="613" mass="65349">MWELFGFFNGGGWLLFAVVVAMVVTGGGDWLLCAGVVDLLCRAMVVVVASCCLVCRGDGGDQQWWLVVVVVCSGGGDDTTVACITIFLHCLFFDLVTSKVEQKSRLQSRRQSTGFVYIIWGNKQVKPTWISVFPVMASCTSPYFIPADSRKLMDVMSVLGGRVRPLKMVYEKNGLLSIGQKSGSCFPQVICSANSHSVNQFHGKDPFLNLHPEISMLRGETSTTMTNPKQDISSENVTKNLIDSPSLNNYNEAKIKVIGVGGGGSNAVNRMIESAMKGVEFWIVNTDVQAMRMSPVLPENRLQIGQELTRGLGAGGKPDIGMNAAKESKEAIEKAVSGSDMVFVTAGMGGGTGTGGAPIIAGITKSMGILTVGIVTTPFSFEGRRRTVQAQEGIAALRENVDTLIVIPNDKLLTAVSPSTPVTEAFNLADDILRQGVRGISDIITIPGLVNVDFADVRAIMASAGSSLMGIGTATGKTRARDAALNAVQSPLLDIGIERATGIVWNITGGTDLTLFEVNAAAEVIYDLVDPSANLIFGAVIDPSLSGQVSITLIATGFKRQEESNERPIQGNQMVQGDSNLGINRRAASFLEGGSLEIPEFLKKKGRSRYPRA</sequence>
<dbReference type="InterPro" id="IPR000158">
    <property type="entry name" value="Cell_div_FtsZ"/>
</dbReference>
<keyword evidence="6" id="KW-0934">Plastid</keyword>
<protein>
    <submittedName>
        <fullName evidence="15">Uncharacterized protein</fullName>
    </submittedName>
</protein>
<dbReference type="SMART" id="SM00864">
    <property type="entry name" value="Tubulin"/>
    <property type="match status" value="1"/>
</dbReference>
<evidence type="ECO:0000256" key="11">
    <source>
        <dbReference type="ARBA" id="ARBA00023136"/>
    </source>
</evidence>
<dbReference type="NCBIfam" id="TIGR00065">
    <property type="entry name" value="ftsZ"/>
    <property type="match status" value="1"/>
</dbReference>
<keyword evidence="10" id="KW-0342">GTP-binding</keyword>
<dbReference type="FunFam" id="3.30.1330.20:FF:000007">
    <property type="entry name" value="Cell division protein ftsZ, putative"/>
    <property type="match status" value="1"/>
</dbReference>
<dbReference type="InterPro" id="IPR024757">
    <property type="entry name" value="FtsZ_C"/>
</dbReference>
<dbReference type="GO" id="GO:0009535">
    <property type="term" value="C:chloroplast thylakoid membrane"/>
    <property type="evidence" value="ECO:0007669"/>
    <property type="project" value="UniProtKB-SubCell"/>
</dbReference>
<evidence type="ECO:0000256" key="12">
    <source>
        <dbReference type="SAM" id="Phobius"/>
    </source>
</evidence>
<dbReference type="SUPFAM" id="SSF52490">
    <property type="entry name" value="Tubulin nucleotide-binding domain-like"/>
    <property type="match status" value="1"/>
</dbReference>
<evidence type="ECO:0000256" key="10">
    <source>
        <dbReference type="ARBA" id="ARBA00023134"/>
    </source>
</evidence>
<evidence type="ECO:0000313" key="15">
    <source>
        <dbReference type="EMBL" id="CAI9766376.1"/>
    </source>
</evidence>
<evidence type="ECO:0000256" key="5">
    <source>
        <dbReference type="ARBA" id="ARBA00022553"/>
    </source>
</evidence>
<keyword evidence="5" id="KW-0597">Phosphoprotein</keyword>
<dbReference type="SUPFAM" id="SSF55307">
    <property type="entry name" value="Tubulin C-terminal domain-like"/>
    <property type="match status" value="1"/>
</dbReference>
<keyword evidence="11 12" id="KW-0472">Membrane</keyword>
<accession>A0AAD2DWC9</accession>
<feature type="transmembrane region" description="Helical" evidence="12">
    <location>
        <begin position="12"/>
        <end position="32"/>
    </location>
</feature>
<feature type="transmembrane region" description="Helical" evidence="12">
    <location>
        <begin position="39"/>
        <end position="59"/>
    </location>
</feature>
<evidence type="ECO:0000256" key="8">
    <source>
        <dbReference type="ARBA" id="ARBA00022946"/>
    </source>
</evidence>
<dbReference type="InterPro" id="IPR036525">
    <property type="entry name" value="Tubulin/FtsZ_GTPase_sf"/>
</dbReference>
<feature type="domain" description="Tubulin/FtsZ 2-layer sandwich" evidence="14">
    <location>
        <begin position="450"/>
        <end position="567"/>
    </location>
</feature>
<dbReference type="PANTHER" id="PTHR30314">
    <property type="entry name" value="CELL DIVISION PROTEIN FTSZ-RELATED"/>
    <property type="match status" value="1"/>
</dbReference>
<keyword evidence="16" id="KW-1185">Reference proteome</keyword>
<name>A0AAD2DWC9_9LAMI</name>
<dbReference type="Proteomes" id="UP000834106">
    <property type="component" value="Chromosome 8"/>
</dbReference>
<dbReference type="InterPro" id="IPR045061">
    <property type="entry name" value="FtsZ/CetZ"/>
</dbReference>
<dbReference type="InterPro" id="IPR018316">
    <property type="entry name" value="Tubulin/FtsZ_2-layer-sand-dom"/>
</dbReference>
<dbReference type="GO" id="GO:0010020">
    <property type="term" value="P:chloroplast fission"/>
    <property type="evidence" value="ECO:0007669"/>
    <property type="project" value="UniProtKB-ARBA"/>
</dbReference>
<evidence type="ECO:0000256" key="4">
    <source>
        <dbReference type="ARBA" id="ARBA00022528"/>
    </source>
</evidence>
<organism evidence="15 16">
    <name type="scientific">Fraxinus pennsylvanica</name>
    <dbReference type="NCBI Taxonomy" id="56036"/>
    <lineage>
        <taxon>Eukaryota</taxon>
        <taxon>Viridiplantae</taxon>
        <taxon>Streptophyta</taxon>
        <taxon>Embryophyta</taxon>
        <taxon>Tracheophyta</taxon>
        <taxon>Spermatophyta</taxon>
        <taxon>Magnoliopsida</taxon>
        <taxon>eudicotyledons</taxon>
        <taxon>Gunneridae</taxon>
        <taxon>Pentapetalae</taxon>
        <taxon>asterids</taxon>
        <taxon>lamiids</taxon>
        <taxon>Lamiales</taxon>
        <taxon>Oleaceae</taxon>
        <taxon>Oleeae</taxon>
        <taxon>Fraxinus</taxon>
    </lineage>
</organism>
<dbReference type="Gene3D" id="3.40.50.1440">
    <property type="entry name" value="Tubulin/FtsZ, GTPase domain"/>
    <property type="match status" value="1"/>
</dbReference>
<dbReference type="HAMAP" id="MF_00909">
    <property type="entry name" value="FtsZ"/>
    <property type="match status" value="1"/>
</dbReference>
<keyword evidence="9" id="KW-0793">Thylakoid</keyword>
<evidence type="ECO:0000256" key="6">
    <source>
        <dbReference type="ARBA" id="ARBA00022640"/>
    </source>
</evidence>
<evidence type="ECO:0000259" key="13">
    <source>
        <dbReference type="SMART" id="SM00864"/>
    </source>
</evidence>
<dbReference type="GO" id="GO:0070938">
    <property type="term" value="C:contractile ring"/>
    <property type="evidence" value="ECO:0007669"/>
    <property type="project" value="UniProtKB-ARBA"/>
</dbReference>
<dbReference type="AlphaFoldDB" id="A0AAD2DWC9"/>
<evidence type="ECO:0000256" key="7">
    <source>
        <dbReference type="ARBA" id="ARBA00022741"/>
    </source>
</evidence>
<evidence type="ECO:0000259" key="14">
    <source>
        <dbReference type="SMART" id="SM00865"/>
    </source>
</evidence>
<keyword evidence="12" id="KW-1133">Transmembrane helix</keyword>
<feature type="domain" description="Tubulin/FtsZ GTPase" evidence="13">
    <location>
        <begin position="254"/>
        <end position="448"/>
    </location>
</feature>
<dbReference type="EMBL" id="OU503043">
    <property type="protein sequence ID" value="CAI9766376.1"/>
    <property type="molecule type" value="Genomic_DNA"/>
</dbReference>
<comment type="subcellular location">
    <subcellularLocation>
        <location evidence="1">Plastid</location>
        <location evidence="1">Chloroplast stroma</location>
    </subcellularLocation>
    <subcellularLocation>
        <location evidence="2">Plastid</location>
        <location evidence="2">Chloroplast thylakoid membrane</location>
        <topology evidence="2">Peripheral membrane protein</topology>
    </subcellularLocation>
</comment>
<dbReference type="Pfam" id="PF00091">
    <property type="entry name" value="Tubulin"/>
    <property type="match status" value="1"/>
</dbReference>
<dbReference type="Pfam" id="PF12327">
    <property type="entry name" value="FtsZ_C"/>
    <property type="match status" value="1"/>
</dbReference>
<dbReference type="FunFam" id="3.40.50.1440:FF:000001">
    <property type="entry name" value="Cell division protein FtsZ"/>
    <property type="match status" value="1"/>
</dbReference>
<gene>
    <name evidence="15" type="ORF">FPE_LOCUS13806</name>
</gene>
<dbReference type="CDD" id="cd02201">
    <property type="entry name" value="FtsZ_type1"/>
    <property type="match status" value="1"/>
</dbReference>
<dbReference type="Gene3D" id="3.30.1330.20">
    <property type="entry name" value="Tubulin/FtsZ, C-terminal domain"/>
    <property type="match status" value="1"/>
</dbReference>
<dbReference type="SMART" id="SM00865">
    <property type="entry name" value="Tubulin_C"/>
    <property type="match status" value="1"/>
</dbReference>
<dbReference type="InterPro" id="IPR003008">
    <property type="entry name" value="Tubulin_FtsZ_GTPase"/>
</dbReference>
<proteinExistence type="inferred from homology"/>
<keyword evidence="8" id="KW-0809">Transit peptide</keyword>
<keyword evidence="7" id="KW-0547">Nucleotide-binding</keyword>
<dbReference type="GO" id="GO:0003924">
    <property type="term" value="F:GTPase activity"/>
    <property type="evidence" value="ECO:0007669"/>
    <property type="project" value="InterPro"/>
</dbReference>
<dbReference type="GO" id="GO:0042802">
    <property type="term" value="F:identical protein binding"/>
    <property type="evidence" value="ECO:0007669"/>
    <property type="project" value="UniProtKB-ARBA"/>
</dbReference>
<dbReference type="PROSITE" id="PS01135">
    <property type="entry name" value="FTSZ_2"/>
    <property type="match status" value="1"/>
</dbReference>
<dbReference type="PANTHER" id="PTHR30314:SF3">
    <property type="entry name" value="MITOCHONDRIAL DIVISION PROTEIN FSZA"/>
    <property type="match status" value="1"/>
</dbReference>
<evidence type="ECO:0000256" key="1">
    <source>
        <dbReference type="ARBA" id="ARBA00004470"/>
    </source>
</evidence>